<comment type="caution">
    <text evidence="1">The sequence shown here is derived from an EMBL/GenBank/DDBJ whole genome shotgun (WGS) entry which is preliminary data.</text>
</comment>
<evidence type="ECO:0000313" key="1">
    <source>
        <dbReference type="EMBL" id="KAI4860305.1"/>
    </source>
</evidence>
<dbReference type="EMBL" id="MU393591">
    <property type="protein sequence ID" value="KAI4860305.1"/>
    <property type="molecule type" value="Genomic_DNA"/>
</dbReference>
<organism evidence="1 2">
    <name type="scientific">Hypoxylon rubiginosum</name>
    <dbReference type="NCBI Taxonomy" id="110542"/>
    <lineage>
        <taxon>Eukaryota</taxon>
        <taxon>Fungi</taxon>
        <taxon>Dikarya</taxon>
        <taxon>Ascomycota</taxon>
        <taxon>Pezizomycotina</taxon>
        <taxon>Sordariomycetes</taxon>
        <taxon>Xylariomycetidae</taxon>
        <taxon>Xylariales</taxon>
        <taxon>Hypoxylaceae</taxon>
        <taxon>Hypoxylon</taxon>
    </lineage>
</organism>
<name>A0ACB9YLL7_9PEZI</name>
<dbReference type="Proteomes" id="UP001497700">
    <property type="component" value="Unassembled WGS sequence"/>
</dbReference>
<accession>A0ACB9YLL7</accession>
<keyword evidence="2" id="KW-1185">Reference proteome</keyword>
<gene>
    <name evidence="1" type="ORF">F4820DRAFT_461799</name>
</gene>
<evidence type="ECO:0000313" key="2">
    <source>
        <dbReference type="Proteomes" id="UP001497700"/>
    </source>
</evidence>
<proteinExistence type="predicted"/>
<reference evidence="1 2" key="1">
    <citation type="journal article" date="2022" name="New Phytol.">
        <title>Ecological generalism drives hyperdiversity of secondary metabolite gene clusters in xylarialean endophytes.</title>
        <authorList>
            <person name="Franco M.E.E."/>
            <person name="Wisecaver J.H."/>
            <person name="Arnold A.E."/>
            <person name="Ju Y.M."/>
            <person name="Slot J.C."/>
            <person name="Ahrendt S."/>
            <person name="Moore L.P."/>
            <person name="Eastman K.E."/>
            <person name="Scott K."/>
            <person name="Konkel Z."/>
            <person name="Mondo S.J."/>
            <person name="Kuo A."/>
            <person name="Hayes R.D."/>
            <person name="Haridas S."/>
            <person name="Andreopoulos B."/>
            <person name="Riley R."/>
            <person name="LaButti K."/>
            <person name="Pangilinan J."/>
            <person name="Lipzen A."/>
            <person name="Amirebrahimi M."/>
            <person name="Yan J."/>
            <person name="Adam C."/>
            <person name="Keymanesh K."/>
            <person name="Ng V."/>
            <person name="Louie K."/>
            <person name="Northen T."/>
            <person name="Drula E."/>
            <person name="Henrissat B."/>
            <person name="Hsieh H.M."/>
            <person name="Youens-Clark K."/>
            <person name="Lutzoni F."/>
            <person name="Miadlikowska J."/>
            <person name="Eastwood D.C."/>
            <person name="Hamelin R.C."/>
            <person name="Grigoriev I.V."/>
            <person name="U'Ren J.M."/>
        </authorList>
    </citation>
    <scope>NUCLEOTIDE SEQUENCE [LARGE SCALE GENOMIC DNA]</scope>
    <source>
        <strain evidence="1 2">CBS 119005</strain>
    </source>
</reference>
<sequence>MPAFTSALLLNTIAGRNESLNAATSLASNATADNVIQVVCAWPVSGQYGPGSRILYYALVAACVFARKAEWLRNACLAAALIFPAVAALHSIVLAILHVDSAVDMDVYGAFQFCSIGILAAPLTVRMSRTYFYDPGRNIIFLWTGMVLAGLLSLTVEFFRINTTGCNYDRPSFPGNPHDEDFNHLYDICGITCSIEQGPFSPLRRGSANEIALIPAPRKLAFNAATLVAAACCIPAVLSLVSMWNKILEINWKSRFGREEEDELIEGTNGATVERMSRVNTMIRLFLSTLEIPLFSGAVLAILIIGEMNLFSHEVTYQTEPMTSIGQWAPIIGTGLAALGSLYVLLAADLDAVEEEDNPKPSMHHCNCSHHHIEDVNTSVHEHPGVNRRPSSLGAQKRDPSTSPAMQELGMFAGPSHGVVSPDAAHLRPNSASDSGRETSSERMSTTSQQPVKDVGHRRKIAKGLLMVSNYLGTASQDRFDDSEFKHGKALDFPEVPAEEMRNPALPQIREVYNQHRDEDDKISRRPSRSGSFTGSAYSRPSVDGITMSRTATAPHPSSPVSRSSSPSPTSPGLRHANTLPTAQSASDLEEFAAASAAAARGRPRHRRDTLEVPAQTHQSSLRNVQSASPAASNTTTTVSNGPGSPVIVISHDPDPGSGMEEFPSLNTPTASPSLEPALSLKTTPLPP</sequence>
<protein>
    <submittedName>
        <fullName evidence="1">Uncharacterized protein</fullName>
    </submittedName>
</protein>